<dbReference type="InterPro" id="IPR050383">
    <property type="entry name" value="GlyoxalaseI/FosfomycinResist"/>
</dbReference>
<dbReference type="EMBL" id="CP050292">
    <property type="protein sequence ID" value="QND75109.1"/>
    <property type="molecule type" value="Genomic_DNA"/>
</dbReference>
<dbReference type="PROSITE" id="PS51819">
    <property type="entry name" value="VOC"/>
    <property type="match status" value="1"/>
</dbReference>
<accession>A0A7G6U7X7</accession>
<dbReference type="Proteomes" id="UP000515291">
    <property type="component" value="Chromosome"/>
</dbReference>
<feature type="domain" description="VOC" evidence="1">
    <location>
        <begin position="10"/>
        <end position="140"/>
    </location>
</feature>
<dbReference type="InterPro" id="IPR004360">
    <property type="entry name" value="Glyas_Fos-R_dOase_dom"/>
</dbReference>
<dbReference type="Pfam" id="PF00903">
    <property type="entry name" value="Glyoxalase"/>
    <property type="match status" value="1"/>
</dbReference>
<organism evidence="2 3">
    <name type="scientific">Tardiphaga robiniae</name>
    <dbReference type="NCBI Taxonomy" id="943830"/>
    <lineage>
        <taxon>Bacteria</taxon>
        <taxon>Pseudomonadati</taxon>
        <taxon>Pseudomonadota</taxon>
        <taxon>Alphaproteobacteria</taxon>
        <taxon>Hyphomicrobiales</taxon>
        <taxon>Nitrobacteraceae</taxon>
        <taxon>Tardiphaga</taxon>
    </lineage>
</organism>
<dbReference type="RefSeq" id="WP_184513993.1">
    <property type="nucleotide sequence ID" value="NZ_CP050292.1"/>
</dbReference>
<evidence type="ECO:0000313" key="2">
    <source>
        <dbReference type="EMBL" id="QND75109.1"/>
    </source>
</evidence>
<reference evidence="3" key="1">
    <citation type="journal article" date="2020" name="Mol. Plant Microbe">
        <title>Rhizobial microsymbionts of the narrowly endemic Oxytropis species growing in Kamchatka are characterized by significant genetic diversity and possess a set of genes that are associated with T3SS and T6SS secretion systems and can affect the development of symbiosis.</title>
        <authorList>
            <person name="Safronova V."/>
            <person name="Guro P."/>
            <person name="Sazanova A."/>
            <person name="Kuznetsova I."/>
            <person name="Belimov A."/>
            <person name="Yakubov V."/>
            <person name="Chirak E."/>
            <person name="Afonin A."/>
            <person name="Gogolev Y."/>
            <person name="Andronov E."/>
            <person name="Tikhonovich I."/>
        </authorList>
    </citation>
    <scope>NUCLEOTIDE SEQUENCE [LARGE SCALE GENOMIC DNA]</scope>
    <source>
        <strain evidence="3">581</strain>
    </source>
</reference>
<dbReference type="Gene3D" id="3.10.180.10">
    <property type="entry name" value="2,3-Dihydroxybiphenyl 1,2-Dioxygenase, domain 1"/>
    <property type="match status" value="1"/>
</dbReference>
<evidence type="ECO:0000313" key="3">
    <source>
        <dbReference type="Proteomes" id="UP000515291"/>
    </source>
</evidence>
<name>A0A7G6U7X7_9BRAD</name>
<dbReference type="AlphaFoldDB" id="A0A7G6U7X7"/>
<proteinExistence type="predicted"/>
<dbReference type="InterPro" id="IPR037523">
    <property type="entry name" value="VOC_core"/>
</dbReference>
<gene>
    <name evidence="2" type="ORF">HB776_30760</name>
</gene>
<evidence type="ECO:0000259" key="1">
    <source>
        <dbReference type="PROSITE" id="PS51819"/>
    </source>
</evidence>
<sequence length="148" mass="16587">MMAPLVTPRGLGEVVLRVSDMPRAVSFYRDVLGLSLLRAFDDRIVFLKVEDGFEGHHRIIGLFRADQPSNRDDTKWSAPDLRAPTLHHLALEIALSDYQPALDALTKAGFKPNTYEHRWIGWRSIYVTDPDGNIVELVAVDASICEAS</sequence>
<dbReference type="KEGG" id="trb:HB776_30760"/>
<dbReference type="PANTHER" id="PTHR21366">
    <property type="entry name" value="GLYOXALASE FAMILY PROTEIN"/>
    <property type="match status" value="1"/>
</dbReference>
<dbReference type="InterPro" id="IPR029068">
    <property type="entry name" value="Glyas_Bleomycin-R_OHBP_Dase"/>
</dbReference>
<dbReference type="CDD" id="cd06587">
    <property type="entry name" value="VOC"/>
    <property type="match status" value="1"/>
</dbReference>
<dbReference type="SUPFAM" id="SSF54593">
    <property type="entry name" value="Glyoxalase/Bleomycin resistance protein/Dihydroxybiphenyl dioxygenase"/>
    <property type="match status" value="1"/>
</dbReference>
<protein>
    <submittedName>
        <fullName evidence="2">VOC family protein</fullName>
    </submittedName>
</protein>